<proteinExistence type="predicted"/>
<keyword evidence="2" id="KW-1185">Reference proteome</keyword>
<dbReference type="Proteomes" id="UP000558192">
    <property type="component" value="Unassembled WGS sequence"/>
</dbReference>
<sequence>MKVKTLIAHDNAFDLKPVGTHEHRKPVGSVYELPDNQAQNLIDQKIVEAHGEAKPAK</sequence>
<evidence type="ECO:0000313" key="2">
    <source>
        <dbReference type="Proteomes" id="UP000558192"/>
    </source>
</evidence>
<reference evidence="1 2" key="1">
    <citation type="submission" date="2020-03" db="EMBL/GenBank/DDBJ databases">
        <title>Genomic Encyclopedia of Type Strains, Phase IV (KMG-IV): sequencing the most valuable type-strain genomes for metagenomic binning, comparative biology and taxonomic classification.</title>
        <authorList>
            <person name="Goeker M."/>
        </authorList>
    </citation>
    <scope>NUCLEOTIDE SEQUENCE [LARGE SCALE GENOMIC DNA]</scope>
    <source>
        <strain evidence="1 2">DSM 16846</strain>
    </source>
</reference>
<dbReference type="AlphaFoldDB" id="A0A7X6BHV4"/>
<accession>A0A7X6BHV4</accession>
<organism evidence="1 2">
    <name type="scientific">Sphingomonas kaistensis</name>
    <dbReference type="NCBI Taxonomy" id="298708"/>
    <lineage>
        <taxon>Bacteria</taxon>
        <taxon>Pseudomonadati</taxon>
        <taxon>Pseudomonadota</taxon>
        <taxon>Alphaproteobacteria</taxon>
        <taxon>Sphingomonadales</taxon>
        <taxon>Sphingomonadaceae</taxon>
        <taxon>Sphingomonas</taxon>
    </lineage>
</organism>
<name>A0A7X6BHV4_9SPHN</name>
<comment type="caution">
    <text evidence="1">The sequence shown here is derived from an EMBL/GenBank/DDBJ whole genome shotgun (WGS) entry which is preliminary data.</text>
</comment>
<gene>
    <name evidence="1" type="ORF">GGQ97_002310</name>
</gene>
<dbReference type="EMBL" id="JAATJC010000001">
    <property type="protein sequence ID" value="NJC06517.1"/>
    <property type="molecule type" value="Genomic_DNA"/>
</dbReference>
<dbReference type="RefSeq" id="WP_168069782.1">
    <property type="nucleotide sequence ID" value="NZ_JAATJC010000001.1"/>
</dbReference>
<protein>
    <submittedName>
        <fullName evidence="1">Uncharacterized protein</fullName>
    </submittedName>
</protein>
<evidence type="ECO:0000313" key="1">
    <source>
        <dbReference type="EMBL" id="NJC06517.1"/>
    </source>
</evidence>